<keyword evidence="4" id="KW-1185">Reference proteome</keyword>
<dbReference type="EMBL" id="MRCC01000010">
    <property type="protein sequence ID" value="OKH25480.1"/>
    <property type="molecule type" value="Genomic_DNA"/>
</dbReference>
<dbReference type="OrthoDB" id="179400at2"/>
<sequence length="363" mass="39429">MSHRRLNSLSRRAFLGASLFAGTSLVLKACGGTTATSGGNGGGRIVATCFAGSWEQFYRNVLIPAFTKVHGGEVSLVTMVSLEQVAQLNASPNNPPFDIVLLDEGPFNAAPQEKLFVKPDVNLIQNYADVLPELQHPDGWAPTTGVQVMGIAYNPKTVATPPNSWDDLWDSKYRNRVSMQGMQTTQGTSLMVQIAKMHGGDETNIEPAFSALQDLKPNLTGIAANAGALATLFQQEEIDLAPHDLNNVVALRSRGVNIDWVMPQEGGIALRPAQQIVRNTTVDPELAATFIDTALSADVQSAMASEPYYFLPSNRNVVLSGVLAEKLGNNSEEVLDKLVLLDWNAINKQRTAWIERFDREVQV</sequence>
<evidence type="ECO:0000256" key="2">
    <source>
        <dbReference type="SAM" id="SignalP"/>
    </source>
</evidence>
<accession>A0A1U7HPF6</accession>
<dbReference type="PROSITE" id="PS51318">
    <property type="entry name" value="TAT"/>
    <property type="match status" value="1"/>
</dbReference>
<dbReference type="GO" id="GO:0030975">
    <property type="term" value="F:thiamine binding"/>
    <property type="evidence" value="ECO:0007669"/>
    <property type="project" value="TreeGrafter"/>
</dbReference>
<feature type="signal peptide" evidence="2">
    <location>
        <begin position="1"/>
        <end position="29"/>
    </location>
</feature>
<reference evidence="3 4" key="1">
    <citation type="submission" date="2016-11" db="EMBL/GenBank/DDBJ databases">
        <title>Draft Genome Sequences of Nine Cyanobacterial Strains from Diverse Habitats.</title>
        <authorList>
            <person name="Zhu T."/>
            <person name="Hou S."/>
            <person name="Lu X."/>
            <person name="Hess W.R."/>
        </authorList>
    </citation>
    <scope>NUCLEOTIDE SEQUENCE [LARGE SCALE GENOMIC DNA]</scope>
    <source>
        <strain evidence="3 4">5.2 s.c.1</strain>
    </source>
</reference>
<feature type="chain" id="PRO_5013250870" evidence="2">
    <location>
        <begin position="30"/>
        <end position="363"/>
    </location>
</feature>
<evidence type="ECO:0000256" key="1">
    <source>
        <dbReference type="ARBA" id="ARBA00022729"/>
    </source>
</evidence>
<dbReference type="InterPro" id="IPR006311">
    <property type="entry name" value="TAT_signal"/>
</dbReference>
<protein>
    <submittedName>
        <fullName evidence="3">ABC transporter substrate-binding protein</fullName>
    </submittedName>
</protein>
<dbReference type="GO" id="GO:0030288">
    <property type="term" value="C:outer membrane-bounded periplasmic space"/>
    <property type="evidence" value="ECO:0007669"/>
    <property type="project" value="TreeGrafter"/>
</dbReference>
<dbReference type="PANTHER" id="PTHR30006">
    <property type="entry name" value="THIAMINE-BINDING PERIPLASMIC PROTEIN-RELATED"/>
    <property type="match status" value="1"/>
</dbReference>
<dbReference type="Proteomes" id="UP000185984">
    <property type="component" value="Unassembled WGS sequence"/>
</dbReference>
<dbReference type="GO" id="GO:0015888">
    <property type="term" value="P:thiamine transport"/>
    <property type="evidence" value="ECO:0007669"/>
    <property type="project" value="TreeGrafter"/>
</dbReference>
<comment type="caution">
    <text evidence="3">The sequence shown here is derived from an EMBL/GenBank/DDBJ whole genome shotgun (WGS) entry which is preliminary data.</text>
</comment>
<evidence type="ECO:0000313" key="3">
    <source>
        <dbReference type="EMBL" id="OKH25480.1"/>
    </source>
</evidence>
<dbReference type="SUPFAM" id="SSF53850">
    <property type="entry name" value="Periplasmic binding protein-like II"/>
    <property type="match status" value="1"/>
</dbReference>
<dbReference type="PANTHER" id="PTHR30006:SF2">
    <property type="entry name" value="ABC TRANSPORTER SUBSTRATE-BINDING PROTEIN"/>
    <property type="match status" value="1"/>
</dbReference>
<keyword evidence="1 2" id="KW-0732">Signal</keyword>
<dbReference type="Pfam" id="PF13343">
    <property type="entry name" value="SBP_bac_6"/>
    <property type="match status" value="1"/>
</dbReference>
<organism evidence="3 4">
    <name type="scientific">Chroogloeocystis siderophila 5.2 s.c.1</name>
    <dbReference type="NCBI Taxonomy" id="247279"/>
    <lineage>
        <taxon>Bacteria</taxon>
        <taxon>Bacillati</taxon>
        <taxon>Cyanobacteriota</taxon>
        <taxon>Cyanophyceae</taxon>
        <taxon>Oscillatoriophycideae</taxon>
        <taxon>Chroococcales</taxon>
        <taxon>Chroococcaceae</taxon>
        <taxon>Chroogloeocystis</taxon>
    </lineage>
</organism>
<proteinExistence type="predicted"/>
<dbReference type="STRING" id="247279.NIES1031_13510"/>
<name>A0A1U7HPF6_9CHRO</name>
<dbReference type="Gene3D" id="3.40.190.10">
    <property type="entry name" value="Periplasmic binding protein-like II"/>
    <property type="match status" value="2"/>
</dbReference>
<dbReference type="RefSeq" id="WP_073550086.1">
    <property type="nucleotide sequence ID" value="NZ_CAWMVK010000002.1"/>
</dbReference>
<dbReference type="GO" id="GO:0030976">
    <property type="term" value="F:thiamine pyrophosphate binding"/>
    <property type="evidence" value="ECO:0007669"/>
    <property type="project" value="TreeGrafter"/>
</dbReference>
<evidence type="ECO:0000313" key="4">
    <source>
        <dbReference type="Proteomes" id="UP000185984"/>
    </source>
</evidence>
<dbReference type="AlphaFoldDB" id="A0A1U7HPF6"/>
<gene>
    <name evidence="3" type="ORF">NIES1031_13510</name>
</gene>